<accession>A0A133V7R9</accession>
<evidence type="ECO:0000313" key="2">
    <source>
        <dbReference type="Proteomes" id="UP000070035"/>
    </source>
</evidence>
<evidence type="ECO:0008006" key="3">
    <source>
        <dbReference type="Google" id="ProtNLM"/>
    </source>
</evidence>
<dbReference type="Pfam" id="PF11848">
    <property type="entry name" value="DUF3368"/>
    <property type="match status" value="1"/>
</dbReference>
<dbReference type="EMBL" id="LHXY01000002">
    <property type="protein sequence ID" value="KXB02483.1"/>
    <property type="molecule type" value="Genomic_DNA"/>
</dbReference>
<dbReference type="AlphaFoldDB" id="A0A133V7R9"/>
<evidence type="ECO:0000313" key="1">
    <source>
        <dbReference type="EMBL" id="KXB02483.1"/>
    </source>
</evidence>
<dbReference type="Proteomes" id="UP000070035">
    <property type="component" value="Unassembled WGS sequence"/>
</dbReference>
<dbReference type="PANTHER" id="PTHR39550">
    <property type="entry name" value="SLL0658 PROTEIN"/>
    <property type="match status" value="1"/>
</dbReference>
<gene>
    <name evidence="1" type="ORF">AKJ44_00425</name>
</gene>
<reference evidence="1 2" key="1">
    <citation type="journal article" date="2016" name="Sci. Rep.">
        <title>Metabolic traits of an uncultured archaeal lineage -MSBL1- from brine pools of the Red Sea.</title>
        <authorList>
            <person name="Mwirichia R."/>
            <person name="Alam I."/>
            <person name="Rashid M."/>
            <person name="Vinu M."/>
            <person name="Ba-Alawi W."/>
            <person name="Anthony Kamau A."/>
            <person name="Kamanda Ngugi D."/>
            <person name="Goker M."/>
            <person name="Klenk H.P."/>
            <person name="Bajic V."/>
            <person name="Stingl U."/>
        </authorList>
    </citation>
    <scope>NUCLEOTIDE SEQUENCE [LARGE SCALE GENOMIC DNA]</scope>
    <source>
        <strain evidence="1">SCGC-AAA261F17</strain>
    </source>
</reference>
<keyword evidence="2" id="KW-1185">Reference proteome</keyword>
<dbReference type="PANTHER" id="PTHR39550:SF1">
    <property type="entry name" value="SLL0658 PROTEIN"/>
    <property type="match status" value="1"/>
</dbReference>
<name>A0A133V7R9_9EURY</name>
<sequence>MSEVVSDSTVLIFLAKLNKLPLLKMIYPKVLIPEKVHDEVVGKGRRKGERNATIVRNAIKEGWIEVRETETREDVNEFKLGRGESEALSLSKNLNHEEILVDDESARDAARFLGVKPRGTLFFLAEGLRKSKIDFDEYLKSLEKLIEIGFYMHEEIYLEAVRMDRKIAAQKHRT</sequence>
<proteinExistence type="predicted"/>
<comment type="caution">
    <text evidence="1">The sequence shown here is derived from an EMBL/GenBank/DDBJ whole genome shotgun (WGS) entry which is preliminary data.</text>
</comment>
<dbReference type="InterPro" id="IPR021799">
    <property type="entry name" value="PIN-like_prokaryotic"/>
</dbReference>
<protein>
    <recommendedName>
        <fullName evidence="3">DUF3368 domain-containing protein</fullName>
    </recommendedName>
</protein>
<organism evidence="1 2">
    <name type="scientific">candidate division MSBL1 archaeon SCGC-AAA261F17</name>
    <dbReference type="NCBI Taxonomy" id="1698274"/>
    <lineage>
        <taxon>Archaea</taxon>
        <taxon>Methanobacteriati</taxon>
        <taxon>Methanobacteriota</taxon>
        <taxon>candidate division MSBL1</taxon>
    </lineage>
</organism>